<dbReference type="eggNOG" id="KOG2130">
    <property type="taxonomic scope" value="Eukaryota"/>
</dbReference>
<evidence type="ECO:0000259" key="7">
    <source>
        <dbReference type="PROSITE" id="PS51184"/>
    </source>
</evidence>
<evidence type="ECO:0000313" key="8">
    <source>
        <dbReference type="EMBL" id="KND00751.1"/>
    </source>
</evidence>
<dbReference type="PANTHER" id="PTHR12480:SF21">
    <property type="entry name" value="JMJC DOMAIN-CONTAINING PROTEIN 8"/>
    <property type="match status" value="1"/>
</dbReference>
<reference evidence="8 9" key="1">
    <citation type="submission" date="2009-08" db="EMBL/GenBank/DDBJ databases">
        <title>The Genome Sequence of Spizellomyces punctatus strain DAOM BR117.</title>
        <authorList>
            <consortium name="The Broad Institute Genome Sequencing Platform"/>
            <person name="Russ C."/>
            <person name="Cuomo C."/>
            <person name="Shea T."/>
            <person name="Young S.K."/>
            <person name="Zeng Q."/>
            <person name="Koehrsen M."/>
            <person name="Haas B."/>
            <person name="Borodovsky M."/>
            <person name="Guigo R."/>
            <person name="Alvarado L."/>
            <person name="Berlin A."/>
            <person name="Bochicchio J."/>
            <person name="Borenstein D."/>
            <person name="Chapman S."/>
            <person name="Chen Z."/>
            <person name="Engels R."/>
            <person name="Freedman E."/>
            <person name="Gellesch M."/>
            <person name="Goldberg J."/>
            <person name="Griggs A."/>
            <person name="Gujja S."/>
            <person name="Heiman D."/>
            <person name="Hepburn T."/>
            <person name="Howarth C."/>
            <person name="Jen D."/>
            <person name="Larson L."/>
            <person name="Lewis B."/>
            <person name="Mehta T."/>
            <person name="Park D."/>
            <person name="Pearson M."/>
            <person name="Roberts A."/>
            <person name="Saif S."/>
            <person name="Shenoy N."/>
            <person name="Sisk P."/>
            <person name="Stolte C."/>
            <person name="Sykes S."/>
            <person name="Thomson T."/>
            <person name="Walk T."/>
            <person name="White J."/>
            <person name="Yandava C."/>
            <person name="Burger G."/>
            <person name="Gray M.W."/>
            <person name="Holland P.W.H."/>
            <person name="King N."/>
            <person name="Lang F.B.F."/>
            <person name="Roger A.J."/>
            <person name="Ruiz-Trillo I."/>
            <person name="Lander E."/>
            <person name="Nusbaum C."/>
        </authorList>
    </citation>
    <scope>NUCLEOTIDE SEQUENCE [LARGE SCALE GENOMIC DNA]</scope>
    <source>
        <strain evidence="8 9">DAOM BR117</strain>
    </source>
</reference>
<gene>
    <name evidence="8" type="ORF">SPPG_03865</name>
</gene>
<dbReference type="InterPro" id="IPR036047">
    <property type="entry name" value="F-box-like_dom_sf"/>
</dbReference>
<dbReference type="OrthoDB" id="424465at2759"/>
<dbReference type="AlphaFoldDB" id="A0A0L0HH08"/>
<keyword evidence="5" id="KW-0539">Nucleus</keyword>
<dbReference type="GO" id="GO:0016491">
    <property type="term" value="F:oxidoreductase activity"/>
    <property type="evidence" value="ECO:0007669"/>
    <property type="project" value="UniProtKB-KW"/>
</dbReference>
<dbReference type="SMART" id="SM00558">
    <property type="entry name" value="JmjC"/>
    <property type="match status" value="1"/>
</dbReference>
<sequence length="520" mass="59002">MTASLAPFEDASRKRKQAIASAPASLNGASRSKRPRTIAHTPSSKHLLTVQHPQGIKPLGNFLFDSSRGIRECRSAGLGYAAALSDELVLDLLSRLQPAELCRLAQCSKALYCFAYHEDLWRALTVRLYGQGGWGTFAYNWRETLKKKICAERKRTFVRDQPIQVDGFYSDLLFTSFRCASAPLRELCGVETDNIDRRSDLTYETFMKEYGTPNRPVIITDVVTKWPAYGKWSTEYLLEHCGDKIFRAESVDIPFRDYVTYAEQCNEEAPLYLFDKKFAENTTLAEDYHVPLYFKEDFFSVLGDQRPDYQWLIIGPARSGSTFHVDPNSTSAWNAVITGAKKWVMYPPEVVPPGVFPSPDGSEVTTPLSLSEWFLNFYMETKNSPVKPVECVCRAGEMVFVPCGWWHCVMNLEPSIALTQNFVATSNLPSVLRFLKYRRDQVSGSCYGTELYERFTEALNHINPGLIYDIEAKDDIQENAKIVNRLEKRESFWDRIMKSDEGINIGAEGRGFSFAFGGDD</sequence>
<evidence type="ECO:0000256" key="6">
    <source>
        <dbReference type="SAM" id="MobiDB-lite"/>
    </source>
</evidence>
<feature type="region of interest" description="Disordered" evidence="6">
    <location>
        <begin position="1"/>
        <end position="44"/>
    </location>
</feature>
<proteinExistence type="predicted"/>
<dbReference type="Gene3D" id="2.60.120.650">
    <property type="entry name" value="Cupin"/>
    <property type="match status" value="1"/>
</dbReference>
<evidence type="ECO:0000313" key="9">
    <source>
        <dbReference type="Proteomes" id="UP000053201"/>
    </source>
</evidence>
<dbReference type="GeneID" id="27687350"/>
<dbReference type="VEuPathDB" id="FungiDB:SPPG_03865"/>
<protein>
    <recommendedName>
        <fullName evidence="7">JmjC domain-containing protein</fullName>
    </recommendedName>
</protein>
<dbReference type="GO" id="GO:0046872">
    <property type="term" value="F:metal ion binding"/>
    <property type="evidence" value="ECO:0007669"/>
    <property type="project" value="UniProtKB-KW"/>
</dbReference>
<dbReference type="InParanoid" id="A0A0L0HH08"/>
<evidence type="ECO:0000256" key="2">
    <source>
        <dbReference type="ARBA" id="ARBA00022723"/>
    </source>
</evidence>
<evidence type="ECO:0000256" key="3">
    <source>
        <dbReference type="ARBA" id="ARBA00023002"/>
    </source>
</evidence>
<organism evidence="8 9">
    <name type="scientific">Spizellomyces punctatus (strain DAOM BR117)</name>
    <dbReference type="NCBI Taxonomy" id="645134"/>
    <lineage>
        <taxon>Eukaryota</taxon>
        <taxon>Fungi</taxon>
        <taxon>Fungi incertae sedis</taxon>
        <taxon>Chytridiomycota</taxon>
        <taxon>Chytridiomycota incertae sedis</taxon>
        <taxon>Chytridiomycetes</taxon>
        <taxon>Spizellomycetales</taxon>
        <taxon>Spizellomycetaceae</taxon>
        <taxon>Spizellomyces</taxon>
    </lineage>
</organism>
<dbReference type="InterPro" id="IPR001810">
    <property type="entry name" value="F-box_dom"/>
</dbReference>
<dbReference type="Gene3D" id="1.20.1280.50">
    <property type="match status" value="1"/>
</dbReference>
<dbReference type="InterPro" id="IPR003347">
    <property type="entry name" value="JmjC_dom"/>
</dbReference>
<keyword evidence="9" id="KW-1185">Reference proteome</keyword>
<dbReference type="GO" id="GO:0000987">
    <property type="term" value="F:cis-regulatory region sequence-specific DNA binding"/>
    <property type="evidence" value="ECO:0007669"/>
    <property type="project" value="TreeGrafter"/>
</dbReference>
<name>A0A0L0HH08_SPIPD</name>
<evidence type="ECO:0000256" key="5">
    <source>
        <dbReference type="ARBA" id="ARBA00023242"/>
    </source>
</evidence>
<keyword evidence="3" id="KW-0560">Oxidoreductase</keyword>
<comment type="subcellular location">
    <subcellularLocation>
        <location evidence="1">Nucleus</location>
    </subcellularLocation>
</comment>
<accession>A0A0L0HH08</accession>
<feature type="domain" description="JmjC" evidence="7">
    <location>
        <begin position="279"/>
        <end position="439"/>
    </location>
</feature>
<dbReference type="SUPFAM" id="SSF51197">
    <property type="entry name" value="Clavaminate synthase-like"/>
    <property type="match status" value="1"/>
</dbReference>
<dbReference type="FunFam" id="2.60.120.650:FF:000045">
    <property type="entry name" value="F-box protein At1g78280"/>
    <property type="match status" value="1"/>
</dbReference>
<keyword evidence="4" id="KW-0408">Iron</keyword>
<dbReference type="STRING" id="645134.A0A0L0HH08"/>
<dbReference type="SUPFAM" id="SSF81383">
    <property type="entry name" value="F-box domain"/>
    <property type="match status" value="1"/>
</dbReference>
<keyword evidence="2" id="KW-0479">Metal-binding</keyword>
<dbReference type="PANTHER" id="PTHR12480">
    <property type="entry name" value="ARGININE DEMETHYLASE AND LYSYL-HYDROXYLASE JMJD"/>
    <property type="match status" value="1"/>
</dbReference>
<dbReference type="RefSeq" id="XP_016608790.1">
    <property type="nucleotide sequence ID" value="XM_016752113.1"/>
</dbReference>
<dbReference type="GO" id="GO:0005634">
    <property type="term" value="C:nucleus"/>
    <property type="evidence" value="ECO:0007669"/>
    <property type="project" value="UniProtKB-SubCell"/>
</dbReference>
<dbReference type="PROSITE" id="PS51184">
    <property type="entry name" value="JMJC"/>
    <property type="match status" value="1"/>
</dbReference>
<dbReference type="EMBL" id="KQ257455">
    <property type="protein sequence ID" value="KND00751.1"/>
    <property type="molecule type" value="Genomic_DNA"/>
</dbReference>
<evidence type="ECO:0000256" key="1">
    <source>
        <dbReference type="ARBA" id="ARBA00004123"/>
    </source>
</evidence>
<dbReference type="InterPro" id="IPR050910">
    <property type="entry name" value="JMJD6_ArgDemeth/LysHydrox"/>
</dbReference>
<dbReference type="OMA" id="WPAYKNW"/>
<dbReference type="Proteomes" id="UP000053201">
    <property type="component" value="Unassembled WGS sequence"/>
</dbReference>
<dbReference type="Pfam" id="PF12937">
    <property type="entry name" value="F-box-like"/>
    <property type="match status" value="1"/>
</dbReference>
<dbReference type="InterPro" id="IPR041667">
    <property type="entry name" value="Cupin_8"/>
</dbReference>
<evidence type="ECO:0000256" key="4">
    <source>
        <dbReference type="ARBA" id="ARBA00023004"/>
    </source>
</evidence>
<dbReference type="Pfam" id="PF13621">
    <property type="entry name" value="Cupin_8"/>
    <property type="match status" value="1"/>
</dbReference>